<dbReference type="RefSeq" id="XP_013900362.1">
    <property type="nucleotide sequence ID" value="XM_014044908.1"/>
</dbReference>
<name>A0A0D2JQH8_9CHLO</name>
<reference evidence="3 4" key="1">
    <citation type="journal article" date="2013" name="BMC Genomics">
        <title>Reconstruction of the lipid metabolism for the microalga Monoraphidium neglectum from its genome sequence reveals characteristics suitable for biofuel production.</title>
        <authorList>
            <person name="Bogen C."/>
            <person name="Al-Dilaimi A."/>
            <person name="Albersmeier A."/>
            <person name="Wichmann J."/>
            <person name="Grundmann M."/>
            <person name="Rupp O."/>
            <person name="Lauersen K.J."/>
            <person name="Blifernez-Klassen O."/>
            <person name="Kalinowski J."/>
            <person name="Goesmann A."/>
            <person name="Mussgnug J.H."/>
            <person name="Kruse O."/>
        </authorList>
    </citation>
    <scope>NUCLEOTIDE SEQUENCE [LARGE SCALE GENOMIC DNA]</scope>
    <source>
        <strain evidence="3 4">SAG 48.87</strain>
    </source>
</reference>
<evidence type="ECO:0000313" key="4">
    <source>
        <dbReference type="Proteomes" id="UP000054498"/>
    </source>
</evidence>
<feature type="compositionally biased region" description="Low complexity" evidence="1">
    <location>
        <begin position="183"/>
        <end position="193"/>
    </location>
</feature>
<evidence type="ECO:0000256" key="1">
    <source>
        <dbReference type="SAM" id="MobiDB-lite"/>
    </source>
</evidence>
<feature type="region of interest" description="Disordered" evidence="1">
    <location>
        <begin position="685"/>
        <end position="741"/>
    </location>
</feature>
<feature type="compositionally biased region" description="Low complexity" evidence="1">
    <location>
        <begin position="388"/>
        <end position="406"/>
    </location>
</feature>
<feature type="non-terminal residue" evidence="3">
    <location>
        <position position="766"/>
    </location>
</feature>
<dbReference type="EMBL" id="KK101309">
    <property type="protein sequence ID" value="KIZ01343.1"/>
    <property type="molecule type" value="Genomic_DNA"/>
</dbReference>
<keyword evidence="4" id="KW-1185">Reference proteome</keyword>
<dbReference type="Proteomes" id="UP000054498">
    <property type="component" value="Unassembled WGS sequence"/>
</dbReference>
<feature type="compositionally biased region" description="Low complexity" evidence="1">
    <location>
        <begin position="230"/>
        <end position="256"/>
    </location>
</feature>
<feature type="domain" description="ARID" evidence="2">
    <location>
        <begin position="8"/>
        <end position="116"/>
    </location>
</feature>
<dbReference type="GO" id="GO:0003677">
    <property type="term" value="F:DNA binding"/>
    <property type="evidence" value="ECO:0007669"/>
    <property type="project" value="InterPro"/>
</dbReference>
<dbReference type="STRING" id="145388.A0A0D2JQH8"/>
<accession>A0A0D2JQH8</accession>
<organism evidence="3 4">
    <name type="scientific">Monoraphidium neglectum</name>
    <dbReference type="NCBI Taxonomy" id="145388"/>
    <lineage>
        <taxon>Eukaryota</taxon>
        <taxon>Viridiplantae</taxon>
        <taxon>Chlorophyta</taxon>
        <taxon>core chlorophytes</taxon>
        <taxon>Chlorophyceae</taxon>
        <taxon>CS clade</taxon>
        <taxon>Sphaeropleales</taxon>
        <taxon>Selenastraceae</taxon>
        <taxon>Monoraphidium</taxon>
    </lineage>
</organism>
<dbReference type="InterPro" id="IPR001606">
    <property type="entry name" value="ARID_dom"/>
</dbReference>
<gene>
    <name evidence="3" type="ORF">MNEG_6615</name>
</gene>
<feature type="region of interest" description="Disordered" evidence="1">
    <location>
        <begin position="386"/>
        <end position="430"/>
    </location>
</feature>
<sequence>MVAQALYTLSKADFDHYYKLYCNASGLSLPPNWQCPLGGEAPQGAAVDLYQLYQSIVTRGGIAADAPDPDWLSLARAAAPPPPPAGAAPAPAGAAAAAAVRQLYQARVRGFLDFMADLVLQYEIAKREGAARAAAQQGAPRGQYGHRHQRQRAPQAPAAPAAAENGSCGYAAESGSDVPAHEQQQQQQQQRQRPGSSGLHHLDSRPASQRPAGRGAAPAGGRGGIVRLGQQQAQPAPRQQQRQSSLASRPAARSPAPEVPDPVPGDRLRSALAWVRGASLGLAEKPYADVTAVNAALWRRYRGALGRAAAASRAALPLELYPLFGAEPPAAPRRSGRTRAQAQARASTRGSSEEADAAAAARSEPEEEAEKAELGVIRVGPHAQAELPAWGPRPARPSAAAAAAGPELQRLASKPLYSPGRDREPRSGGAAAAAAAAAAAKAGKRAAAGVEGVGRSLAKGRTSLQASYSDWAGVMARLSNEQQRQDLLRGALAQLDEEIGPELVQRLGLTELGCKLRADWSDADEASFALGMLWLRRPNRSVQRRYLPHKTLHQLQSYYYNVWKLRGTQLADLYYEMEPYQRKTATDRKLERAEAEKRADVYEARVNQLLEAAQLKQKLEAKAKAQSAAAAAKAAAAAVGGGGQKGDKGAAAAGKAGGKAAAAVAGGEKGAAGGAAAGSRKAAGAKRPAEAADGGGKAGQAGSKKARTAAAAAPVAAAEAPAAAPAAAPAPAAAAKAAPKAAAAKAAPKAATASKAAVSKAAAPKK</sequence>
<feature type="compositionally biased region" description="Low complexity" evidence="1">
    <location>
        <begin position="700"/>
        <end position="741"/>
    </location>
</feature>
<dbReference type="PROSITE" id="PS51011">
    <property type="entry name" value="ARID"/>
    <property type="match status" value="1"/>
</dbReference>
<feature type="compositionally biased region" description="Low complexity" evidence="1">
    <location>
        <begin position="338"/>
        <end position="350"/>
    </location>
</feature>
<feature type="compositionally biased region" description="Low complexity" evidence="1">
    <location>
        <begin position="133"/>
        <end position="143"/>
    </location>
</feature>
<dbReference type="KEGG" id="mng:MNEG_6615"/>
<feature type="region of interest" description="Disordered" evidence="1">
    <location>
        <begin position="328"/>
        <end position="372"/>
    </location>
</feature>
<dbReference type="AlphaFoldDB" id="A0A0D2JQH8"/>
<dbReference type="GeneID" id="25739491"/>
<proteinExistence type="predicted"/>
<protein>
    <recommendedName>
        <fullName evidence="2">ARID domain-containing protein</fullName>
    </recommendedName>
</protein>
<feature type="region of interest" description="Disordered" evidence="1">
    <location>
        <begin position="133"/>
        <end position="265"/>
    </location>
</feature>
<dbReference type="OrthoDB" id="514537at2759"/>
<feature type="compositionally biased region" description="Low complexity" evidence="1">
    <location>
        <begin position="152"/>
        <end position="163"/>
    </location>
</feature>
<evidence type="ECO:0000259" key="2">
    <source>
        <dbReference type="PROSITE" id="PS51011"/>
    </source>
</evidence>
<evidence type="ECO:0000313" key="3">
    <source>
        <dbReference type="EMBL" id="KIZ01343.1"/>
    </source>
</evidence>